<dbReference type="RefSeq" id="XP_025410603.1">
    <property type="nucleotide sequence ID" value="XM_025554818.1"/>
</dbReference>
<dbReference type="Proteomes" id="UP000694846">
    <property type="component" value="Unplaced"/>
</dbReference>
<evidence type="ECO:0000313" key="3">
    <source>
        <dbReference type="RefSeq" id="XP_025410603.1"/>
    </source>
</evidence>
<reference evidence="3" key="2">
    <citation type="submission" date="2025-04" db="UniProtKB">
        <authorList>
            <consortium name="RefSeq"/>
        </authorList>
    </citation>
    <scope>IDENTIFICATION</scope>
    <source>
        <tissue evidence="3">Whole body</tissue>
    </source>
</reference>
<accession>A0A2S2Q0Y6</accession>
<evidence type="ECO:0000313" key="2">
    <source>
        <dbReference type="Proteomes" id="UP000694846"/>
    </source>
</evidence>
<dbReference type="AlphaFoldDB" id="A0A2S2Q0Y6"/>
<name>A0A2S2Q0Y6_9HEMI</name>
<dbReference type="OrthoDB" id="28868at2759"/>
<gene>
    <name evidence="1" type="primary">Fbxo21</name>
    <name evidence="3" type="synonym">LOC112683682</name>
    <name evidence="1" type="ORF">g.10424</name>
</gene>
<evidence type="ECO:0000313" key="1">
    <source>
        <dbReference type="EMBL" id="MBY71331.1"/>
    </source>
</evidence>
<proteinExistence type="predicted"/>
<protein>
    <submittedName>
        <fullName evidence="1">F-box only protein 21</fullName>
    </submittedName>
    <submittedName>
        <fullName evidence="3">Uncharacterized protein LOC112683682 isoform X1</fullName>
    </submittedName>
</protein>
<reference evidence="1" key="1">
    <citation type="submission" date="2018-04" db="EMBL/GenBank/DDBJ databases">
        <title>Transcriptome assembly of Sipha flava.</title>
        <authorList>
            <person name="Scully E.D."/>
            <person name="Geib S.M."/>
            <person name="Palmer N.A."/>
            <person name="Koch K."/>
            <person name="Bradshaw J."/>
            <person name="Heng-Moss T."/>
            <person name="Sarath G."/>
        </authorList>
    </citation>
    <scope>NUCLEOTIDE SEQUENCE</scope>
</reference>
<keyword evidence="2" id="KW-1185">Reference proteome</keyword>
<dbReference type="EMBL" id="GGMS01002128">
    <property type="protein sequence ID" value="MBY71331.1"/>
    <property type="molecule type" value="Transcribed_RNA"/>
</dbReference>
<organism evidence="1">
    <name type="scientific">Sipha flava</name>
    <name type="common">yellow sugarcane aphid</name>
    <dbReference type="NCBI Taxonomy" id="143950"/>
    <lineage>
        <taxon>Eukaryota</taxon>
        <taxon>Metazoa</taxon>
        <taxon>Ecdysozoa</taxon>
        <taxon>Arthropoda</taxon>
        <taxon>Hexapoda</taxon>
        <taxon>Insecta</taxon>
        <taxon>Pterygota</taxon>
        <taxon>Neoptera</taxon>
        <taxon>Paraneoptera</taxon>
        <taxon>Hemiptera</taxon>
        <taxon>Sternorrhyncha</taxon>
        <taxon>Aphidomorpha</taxon>
        <taxon>Aphidoidea</taxon>
        <taxon>Aphididae</taxon>
        <taxon>Sipha</taxon>
    </lineage>
</organism>
<sequence>MTSVQQEEKRLNETTILDLPAELIEYLCCSNILDMIDIFNLSLSHPKLNNCLFREPNSHLWKTKYIQKYGQLDKDEYEVIIDEQNTWKNEIEMRMSLAKAVPIEIAQMPCRYMKFKNIPYHLYPFSEQLHSKNQGHRYYVLSACTSYYKQLLIDKCCSENYDLLFMAHQFLIYTCQVYFGYKINDFLSLPPAEQIVERGFYLLGRWWCPTVDTPYRDICKNLDNIAISVCKLIRSTNLSHPLFEHENYLNPVIERGKTNLDHDLFDEANTIIIFDCLRQVLFADNQRVCYCVHDINCFLLQPVIDRNKGSVFLLCVIFESVARRLGVKVRLTATSVHNFVSWSSSWPGNKLKNSTCYLIDIAGGGIMRKATVCPVSRKLPEQYNGNSSPDLFWTFCKIVENLTTDYITTLKYVLEFQKILKPNDSEVEFKYAKFYDLYDYCQCPLLRNECHPFAPHHVNEKNILYPDWEEIFPLIPKKRGMEHDPKYSVGMMIETVIKGNGGNCANIVTKRGVIVGWTRVPSNNPLPNPTVYHVLIKPDYFDRAKDQNPIIKTIREGRYEKLQRQLKPYDYNFKIIGKFFKHYSHELYAFVPINDLAQLYPDDLSYTISKSINIGEKTKLSNFCS</sequence>